<dbReference type="AlphaFoldDB" id="A0A561VKT9"/>
<protein>
    <submittedName>
        <fullName evidence="2">Haloalkane dehalogenase</fullName>
    </submittedName>
</protein>
<dbReference type="OrthoDB" id="5431692at2"/>
<dbReference type="InterPro" id="IPR000073">
    <property type="entry name" value="AB_hydrolase_1"/>
</dbReference>
<organism evidence="2 3">
    <name type="scientific">Actinoplanes teichomyceticus</name>
    <dbReference type="NCBI Taxonomy" id="1867"/>
    <lineage>
        <taxon>Bacteria</taxon>
        <taxon>Bacillati</taxon>
        <taxon>Actinomycetota</taxon>
        <taxon>Actinomycetes</taxon>
        <taxon>Micromonosporales</taxon>
        <taxon>Micromonosporaceae</taxon>
        <taxon>Actinoplanes</taxon>
    </lineage>
</organism>
<sequence>MISAAERCPKHHITVNGLQMAYVEEGAGNPIVFLHGNPSSSYQWRNVIPHLTGLGKCIAPDLIGMGASDKLPNSGPGSYRFIEHREYLDAFLDALGLHDKVTLVLHDWGSTLGFDWACRHPDQIRGIAYMEAFVAPISSWDDWPEQAIATFQALRSDAGEKMVLQDNFFIERVLPTETLRRLTEAEMAVYRRPYLEPGESRRPTLTWAREIPIGGEPADVHNIITRYATWLATADIPKLFIEANPGAMFPSHRDIAKSWPDQTHLTVPGGHFLIEDDPVTIGTTIATWLNQMP</sequence>
<dbReference type="GO" id="GO:0003824">
    <property type="term" value="F:catalytic activity"/>
    <property type="evidence" value="ECO:0007669"/>
    <property type="project" value="InterPro"/>
</dbReference>
<dbReference type="InterPro" id="IPR029058">
    <property type="entry name" value="AB_hydrolase_fold"/>
</dbReference>
<dbReference type="InterPro" id="IPR050266">
    <property type="entry name" value="AB_hydrolase_sf"/>
</dbReference>
<name>A0A561VKT9_ACTTI</name>
<dbReference type="SUPFAM" id="SSF53474">
    <property type="entry name" value="alpha/beta-Hydrolases"/>
    <property type="match status" value="1"/>
</dbReference>
<dbReference type="Proteomes" id="UP000320239">
    <property type="component" value="Unassembled WGS sequence"/>
</dbReference>
<dbReference type="RefSeq" id="WP_122979167.1">
    <property type="nucleotide sequence ID" value="NZ_BOMX01000099.1"/>
</dbReference>
<dbReference type="Gene3D" id="3.40.50.1820">
    <property type="entry name" value="alpha/beta hydrolase"/>
    <property type="match status" value="1"/>
</dbReference>
<dbReference type="PANTHER" id="PTHR43798">
    <property type="entry name" value="MONOACYLGLYCEROL LIPASE"/>
    <property type="match status" value="1"/>
</dbReference>
<reference evidence="2 3" key="1">
    <citation type="submission" date="2019-06" db="EMBL/GenBank/DDBJ databases">
        <title>Sequencing the genomes of 1000 actinobacteria strains.</title>
        <authorList>
            <person name="Klenk H.-P."/>
        </authorList>
    </citation>
    <scope>NUCLEOTIDE SEQUENCE [LARGE SCALE GENOMIC DNA]</scope>
    <source>
        <strain evidence="2 3">DSM 43866</strain>
    </source>
</reference>
<dbReference type="EMBL" id="VIWY01000005">
    <property type="protein sequence ID" value="TWG12197.1"/>
    <property type="molecule type" value="Genomic_DNA"/>
</dbReference>
<keyword evidence="3" id="KW-1185">Reference proteome</keyword>
<feature type="domain" description="AB hydrolase-1" evidence="1">
    <location>
        <begin position="29"/>
        <end position="278"/>
    </location>
</feature>
<gene>
    <name evidence="2" type="ORF">FHX34_10564</name>
</gene>
<dbReference type="GO" id="GO:0016020">
    <property type="term" value="C:membrane"/>
    <property type="evidence" value="ECO:0007669"/>
    <property type="project" value="TreeGrafter"/>
</dbReference>
<dbReference type="InterPro" id="IPR000639">
    <property type="entry name" value="Epox_hydrolase-like"/>
</dbReference>
<dbReference type="PANTHER" id="PTHR43798:SF33">
    <property type="entry name" value="HYDROLASE, PUTATIVE (AFU_ORTHOLOGUE AFUA_2G14860)-RELATED"/>
    <property type="match status" value="1"/>
</dbReference>
<dbReference type="Pfam" id="PF00561">
    <property type="entry name" value="Abhydrolase_1"/>
    <property type="match status" value="1"/>
</dbReference>
<evidence type="ECO:0000259" key="1">
    <source>
        <dbReference type="Pfam" id="PF00561"/>
    </source>
</evidence>
<comment type="caution">
    <text evidence="2">The sequence shown here is derived from an EMBL/GenBank/DDBJ whole genome shotgun (WGS) entry which is preliminary data.</text>
</comment>
<dbReference type="PRINTS" id="PR00412">
    <property type="entry name" value="EPOXHYDRLASE"/>
</dbReference>
<accession>A0A561VKT9</accession>
<dbReference type="NCBIfam" id="NF002938">
    <property type="entry name" value="PRK03592.1"/>
    <property type="match status" value="1"/>
</dbReference>
<evidence type="ECO:0000313" key="2">
    <source>
        <dbReference type="EMBL" id="TWG12197.1"/>
    </source>
</evidence>
<proteinExistence type="predicted"/>
<evidence type="ECO:0000313" key="3">
    <source>
        <dbReference type="Proteomes" id="UP000320239"/>
    </source>
</evidence>